<evidence type="ECO:0000313" key="2">
    <source>
        <dbReference type="EMBL" id="MDW8548677.1"/>
    </source>
</evidence>
<dbReference type="EMBL" id="JAMXLT020000010">
    <property type="protein sequence ID" value="MDW8548677.1"/>
    <property type="molecule type" value="Genomic_DNA"/>
</dbReference>
<keyword evidence="1" id="KW-0812">Transmembrane</keyword>
<proteinExistence type="predicted"/>
<comment type="caution">
    <text evidence="2">The sequence shown here is derived from an EMBL/GenBank/DDBJ whole genome shotgun (WGS) entry which is preliminary data.</text>
</comment>
<organism evidence="2 3">
    <name type="scientific">Epilithonimonas ginsengisoli</name>
    <dbReference type="NCBI Taxonomy" id="1245592"/>
    <lineage>
        <taxon>Bacteria</taxon>
        <taxon>Pseudomonadati</taxon>
        <taxon>Bacteroidota</taxon>
        <taxon>Flavobacteriia</taxon>
        <taxon>Flavobacteriales</taxon>
        <taxon>Weeksellaceae</taxon>
        <taxon>Chryseobacterium group</taxon>
        <taxon>Epilithonimonas</taxon>
    </lineage>
</organism>
<dbReference type="RefSeq" id="WP_063969048.1">
    <property type="nucleotide sequence ID" value="NZ_JAMXLT020000010.1"/>
</dbReference>
<feature type="transmembrane region" description="Helical" evidence="1">
    <location>
        <begin position="5"/>
        <end position="24"/>
    </location>
</feature>
<keyword evidence="1" id="KW-0472">Membrane</keyword>
<name>A0ABU4JG69_9FLAO</name>
<keyword evidence="1" id="KW-1133">Transmembrane helix</keyword>
<evidence type="ECO:0000313" key="3">
    <source>
        <dbReference type="Proteomes" id="UP001204439"/>
    </source>
</evidence>
<keyword evidence="3" id="KW-1185">Reference proteome</keyword>
<feature type="transmembrane region" description="Helical" evidence="1">
    <location>
        <begin position="30"/>
        <end position="50"/>
    </location>
</feature>
<gene>
    <name evidence="2" type="ORF">NG800_007130</name>
</gene>
<protein>
    <submittedName>
        <fullName evidence="2">Uncharacterized protein</fullName>
    </submittedName>
</protein>
<dbReference type="Proteomes" id="UP001204439">
    <property type="component" value="Unassembled WGS sequence"/>
</dbReference>
<accession>A0ABU4JG69</accession>
<evidence type="ECO:0000256" key="1">
    <source>
        <dbReference type="SAM" id="Phobius"/>
    </source>
</evidence>
<sequence>MIKRIIAITIFYVIIIVTAALTITSSSNNYLIIIVGFGIIFSLLVVREIYKKYFVSFKPKDQKIVYNDLNVNNLNKISSRPFLFGIEKKLLSDDEFYFDNENFYAINQDNKTAKFNLKDIKELSRSGVKINNSNIWQVKINAENKELVFKFAHNYTLWNKSFLDFYEKVKTLNPSAIKSEWSLWKM</sequence>
<reference evidence="2 3" key="1">
    <citation type="submission" date="2023-11" db="EMBL/GenBank/DDBJ databases">
        <title>First isolation, identification, and characterization of non-pathogenic Epilithonimonas ginsengisoli isolated from diseased farmed rainbow trout (Oncorhynchus mykiss) in Chile.</title>
        <authorList>
            <person name="Miranda C.D."/>
            <person name="Irgang R."/>
            <person name="Concha C."/>
            <person name="Rojas R."/>
            <person name="Avendano R."/>
        </authorList>
    </citation>
    <scope>NUCLEOTIDE SEQUENCE [LARGE SCALE GENOMIC DNA]</scope>
    <source>
        <strain evidence="2 3">FP99</strain>
    </source>
</reference>